<feature type="region of interest" description="Disordered" evidence="1">
    <location>
        <begin position="1"/>
        <end position="25"/>
    </location>
</feature>
<protein>
    <submittedName>
        <fullName evidence="2">Uncharacterized protein</fullName>
    </submittedName>
</protein>
<gene>
    <name evidence="2" type="ORF">POM88_001103</name>
</gene>
<reference evidence="2" key="2">
    <citation type="submission" date="2023-05" db="EMBL/GenBank/DDBJ databases">
        <authorList>
            <person name="Schelkunov M.I."/>
        </authorList>
    </citation>
    <scope>NUCLEOTIDE SEQUENCE</scope>
    <source>
        <strain evidence="2">Hsosn_3</strain>
        <tissue evidence="2">Leaf</tissue>
    </source>
</reference>
<reference evidence="2" key="1">
    <citation type="submission" date="2023-02" db="EMBL/GenBank/DDBJ databases">
        <title>Genome of toxic invasive species Heracleum sosnowskyi carries increased number of genes despite the absence of recent whole-genome duplications.</title>
        <authorList>
            <person name="Schelkunov M."/>
            <person name="Shtratnikova V."/>
            <person name="Makarenko M."/>
            <person name="Klepikova A."/>
            <person name="Omelchenko D."/>
            <person name="Novikova G."/>
            <person name="Obukhova E."/>
            <person name="Bogdanov V."/>
            <person name="Penin A."/>
            <person name="Logacheva M."/>
        </authorList>
    </citation>
    <scope>NUCLEOTIDE SEQUENCE</scope>
    <source>
        <strain evidence="2">Hsosn_3</strain>
        <tissue evidence="2">Leaf</tissue>
    </source>
</reference>
<dbReference type="AlphaFoldDB" id="A0AAD8JCW6"/>
<proteinExistence type="predicted"/>
<comment type="caution">
    <text evidence="2">The sequence shown here is derived from an EMBL/GenBank/DDBJ whole genome shotgun (WGS) entry which is preliminary data.</text>
</comment>
<dbReference type="EMBL" id="JAUIZM010000001">
    <property type="protein sequence ID" value="KAK1401498.1"/>
    <property type="molecule type" value="Genomic_DNA"/>
</dbReference>
<accession>A0AAD8JCW6</accession>
<sequence>MERATRGSRVSALGAADNHSKDNSQVAITNRKLQAPIRKLRDEAESAELEEVLKYWFLLEKDMLTAILKGNKLVELEKVKIQYLSRVVKPKLLEEGVKGEEESLCSIHAFFKNNGWWERASNLNVRSLGISMVPYRDLVHPNVLKSIHKKDNESFRMALNQIHYGSLKASRDLTNLRNEFTATIASLKEGAKNNEDIIAEKAKITSFQHKIQDERDFVRDFLETFKHLIELGVYEDAIKVNDKALSLALGIIHQKTLVPSGSYRGDIPSKTTKSYKSVLLSKPTTAPPLQPNHKVGEVKEMKSKTMFLTGFREDT</sequence>
<dbReference type="Proteomes" id="UP001237642">
    <property type="component" value="Unassembled WGS sequence"/>
</dbReference>
<organism evidence="2 3">
    <name type="scientific">Heracleum sosnowskyi</name>
    <dbReference type="NCBI Taxonomy" id="360622"/>
    <lineage>
        <taxon>Eukaryota</taxon>
        <taxon>Viridiplantae</taxon>
        <taxon>Streptophyta</taxon>
        <taxon>Embryophyta</taxon>
        <taxon>Tracheophyta</taxon>
        <taxon>Spermatophyta</taxon>
        <taxon>Magnoliopsida</taxon>
        <taxon>eudicotyledons</taxon>
        <taxon>Gunneridae</taxon>
        <taxon>Pentapetalae</taxon>
        <taxon>asterids</taxon>
        <taxon>campanulids</taxon>
        <taxon>Apiales</taxon>
        <taxon>Apiaceae</taxon>
        <taxon>Apioideae</taxon>
        <taxon>apioid superclade</taxon>
        <taxon>Tordylieae</taxon>
        <taxon>Tordyliinae</taxon>
        <taxon>Heracleum</taxon>
    </lineage>
</organism>
<name>A0AAD8JCW6_9APIA</name>
<evidence type="ECO:0000313" key="2">
    <source>
        <dbReference type="EMBL" id="KAK1401498.1"/>
    </source>
</evidence>
<evidence type="ECO:0000256" key="1">
    <source>
        <dbReference type="SAM" id="MobiDB-lite"/>
    </source>
</evidence>
<evidence type="ECO:0000313" key="3">
    <source>
        <dbReference type="Proteomes" id="UP001237642"/>
    </source>
</evidence>
<keyword evidence="3" id="KW-1185">Reference proteome</keyword>